<feature type="signal peptide" evidence="1">
    <location>
        <begin position="1"/>
        <end position="17"/>
    </location>
</feature>
<protein>
    <submittedName>
        <fullName evidence="2">Uncharacterized protein</fullName>
    </submittedName>
</protein>
<dbReference type="AlphaFoldDB" id="A0A0G3XDY5"/>
<dbReference type="RefSeq" id="WP_047807371.1">
    <property type="nucleotide sequence ID" value="NZ_CP011805.1"/>
</dbReference>
<proteinExistence type="predicted"/>
<reference evidence="2 3" key="1">
    <citation type="submission" date="2015-06" db="EMBL/GenBank/DDBJ databases">
        <authorList>
            <person name="Kim K.M."/>
        </authorList>
    </citation>
    <scope>NUCLEOTIDE SEQUENCE [LARGE SCALE GENOMIC DNA]</scope>
    <source>
        <strain evidence="2 3">KCTC 22370</strain>
    </source>
</reference>
<feature type="chain" id="PRO_5002562160" evidence="1">
    <location>
        <begin position="18"/>
        <end position="132"/>
    </location>
</feature>
<dbReference type="Proteomes" id="UP000037643">
    <property type="component" value="Chromosome"/>
</dbReference>
<keyword evidence="1" id="KW-0732">Signal</keyword>
<organism evidence="2 3">
    <name type="scientific">Pelagerythrobacter marensis</name>
    <dbReference type="NCBI Taxonomy" id="543877"/>
    <lineage>
        <taxon>Bacteria</taxon>
        <taxon>Pseudomonadati</taxon>
        <taxon>Pseudomonadota</taxon>
        <taxon>Alphaproteobacteria</taxon>
        <taxon>Sphingomonadales</taxon>
        <taxon>Erythrobacteraceae</taxon>
        <taxon>Pelagerythrobacter</taxon>
    </lineage>
</organism>
<keyword evidence="3" id="KW-1185">Reference proteome</keyword>
<dbReference type="EMBL" id="CP011805">
    <property type="protein sequence ID" value="AKM08563.1"/>
    <property type="molecule type" value="Genomic_DNA"/>
</dbReference>
<evidence type="ECO:0000256" key="1">
    <source>
        <dbReference type="SAM" id="SignalP"/>
    </source>
</evidence>
<dbReference type="STRING" id="543877.AM2010_2508"/>
<evidence type="ECO:0000313" key="3">
    <source>
        <dbReference type="Proteomes" id="UP000037643"/>
    </source>
</evidence>
<sequence length="132" mass="14141" precursor="true">MKTATLIATIAAGTIFAAPAAADHHKTEGEAELAKLIEGRVAGEPQSCVQMAPSTRMRVIDGTAIVVERGSTVYVNIPRDAEALDDGDAMAIRRTGSQLCRMDMITTFDRMGGFYTGNIFLGDFVPYKKVEG</sequence>
<dbReference type="PATRIC" id="fig|543877.4.peg.2543"/>
<evidence type="ECO:0000313" key="2">
    <source>
        <dbReference type="EMBL" id="AKM08563.1"/>
    </source>
</evidence>
<dbReference type="KEGG" id="amx:AM2010_2508"/>
<accession>A0A0G3XDY5</accession>
<name>A0A0G3XDY5_9SPHN</name>
<gene>
    <name evidence="2" type="ORF">AM2010_2508</name>
</gene>